<protein>
    <submittedName>
        <fullName evidence="2">Glycerophosphodiester phosphodiesterase</fullName>
    </submittedName>
</protein>
<dbReference type="SUPFAM" id="SSF51695">
    <property type="entry name" value="PLC-like phosphodiesterases"/>
    <property type="match status" value="1"/>
</dbReference>
<comment type="caution">
    <text evidence="2">The sequence shown here is derived from an EMBL/GenBank/DDBJ whole genome shotgun (WGS) entry which is preliminary data.</text>
</comment>
<proteinExistence type="predicted"/>
<dbReference type="InterPro" id="IPR017946">
    <property type="entry name" value="PLC-like_Pdiesterase_TIM-brl"/>
</dbReference>
<dbReference type="CDD" id="cd08556">
    <property type="entry name" value="GDPD"/>
    <property type="match status" value="1"/>
</dbReference>
<dbReference type="GO" id="GO:0008081">
    <property type="term" value="F:phosphoric diester hydrolase activity"/>
    <property type="evidence" value="ECO:0007669"/>
    <property type="project" value="InterPro"/>
</dbReference>
<dbReference type="Pfam" id="PF03009">
    <property type="entry name" value="GDPD"/>
    <property type="match status" value="1"/>
</dbReference>
<dbReference type="Gene3D" id="3.20.20.190">
    <property type="entry name" value="Phosphatidylinositol (PI) phosphodiesterase"/>
    <property type="match status" value="1"/>
</dbReference>
<dbReference type="PROSITE" id="PS51704">
    <property type="entry name" value="GP_PDE"/>
    <property type="match status" value="1"/>
</dbReference>
<dbReference type="RefSeq" id="WP_087619233.1">
    <property type="nucleotide sequence ID" value="NZ_NEXX01000001.1"/>
</dbReference>
<organism evidence="2 3">
    <name type="scientific">Acinetobacter populi</name>
    <dbReference type="NCBI Taxonomy" id="1582270"/>
    <lineage>
        <taxon>Bacteria</taxon>
        <taxon>Pseudomonadati</taxon>
        <taxon>Pseudomonadota</taxon>
        <taxon>Gammaproteobacteria</taxon>
        <taxon>Moraxellales</taxon>
        <taxon>Moraxellaceae</taxon>
        <taxon>Acinetobacter</taxon>
    </lineage>
</organism>
<dbReference type="AlphaFoldDB" id="A0A1Z9Z283"/>
<accession>A0A1Z9Z283</accession>
<evidence type="ECO:0000313" key="3">
    <source>
        <dbReference type="Proteomes" id="UP000196536"/>
    </source>
</evidence>
<reference evidence="2 3" key="1">
    <citation type="submission" date="2017-05" db="EMBL/GenBank/DDBJ databases">
        <title>Acinetobacter populi ANC 5415 (= PBJ7), whole genome shotgun sequencing project.</title>
        <authorList>
            <person name="Nemec A."/>
            <person name="Radolfova-Krizova L."/>
        </authorList>
    </citation>
    <scope>NUCLEOTIDE SEQUENCE [LARGE SCALE GENOMIC DNA]</scope>
    <source>
        <strain evidence="2 3">PBJ7</strain>
    </source>
</reference>
<name>A0A1Z9Z283_9GAMM</name>
<dbReference type="Proteomes" id="UP000196536">
    <property type="component" value="Unassembled WGS sequence"/>
</dbReference>
<dbReference type="GO" id="GO:0006629">
    <property type="term" value="P:lipid metabolic process"/>
    <property type="evidence" value="ECO:0007669"/>
    <property type="project" value="InterPro"/>
</dbReference>
<dbReference type="OrthoDB" id="9795622at2"/>
<evidence type="ECO:0000259" key="1">
    <source>
        <dbReference type="PROSITE" id="PS51704"/>
    </source>
</evidence>
<dbReference type="InterPro" id="IPR030395">
    <property type="entry name" value="GP_PDE_dom"/>
</dbReference>
<gene>
    <name evidence="2" type="ORF">CAP51_02845</name>
</gene>
<keyword evidence="3" id="KW-1185">Reference proteome</keyword>
<feature type="domain" description="GP-PDE" evidence="1">
    <location>
        <begin position="1"/>
        <end position="237"/>
    </location>
</feature>
<sequence>MQIIGHRGARGEAPENTLGGFRYLHDLGIRAVEFDVRQLADAALTIIHDDNLLRTAGINYAVKDCTQDDLCRFNQAKHWESWPQPENVPLLGQVLSLIHDFEHIEVEVKAVETEQEAEKLIAHLQQQLQPFQQQITITSFDLKILNALKSQQSAFKRGLLVEIPIGEHAIEVAHQYDCARIGWKDALVNPSIVELSHQAGLAVSIWTVNDIDRAKQLHDYGVEGLITDFPKVMLENL</sequence>
<evidence type="ECO:0000313" key="2">
    <source>
        <dbReference type="EMBL" id="OUY08565.1"/>
    </source>
</evidence>
<dbReference type="EMBL" id="NEXX01000001">
    <property type="protein sequence ID" value="OUY08565.1"/>
    <property type="molecule type" value="Genomic_DNA"/>
</dbReference>
<dbReference type="PANTHER" id="PTHR46211:SF1">
    <property type="entry name" value="GLYCEROPHOSPHODIESTER PHOSPHODIESTERASE, CYTOPLASMIC"/>
    <property type="match status" value="1"/>
</dbReference>
<dbReference type="PANTHER" id="PTHR46211">
    <property type="entry name" value="GLYCEROPHOSPHORYL DIESTER PHOSPHODIESTERASE"/>
    <property type="match status" value="1"/>
</dbReference>